<dbReference type="Proteomes" id="UP000326565">
    <property type="component" value="Unassembled WGS sequence"/>
</dbReference>
<feature type="coiled-coil region" evidence="9">
    <location>
        <begin position="750"/>
        <end position="787"/>
    </location>
</feature>
<evidence type="ECO:0000256" key="3">
    <source>
        <dbReference type="ARBA" id="ARBA00022448"/>
    </source>
</evidence>
<dbReference type="Pfam" id="PF00005">
    <property type="entry name" value="ABC_tran"/>
    <property type="match status" value="1"/>
</dbReference>
<feature type="compositionally biased region" description="Basic and acidic residues" evidence="10">
    <location>
        <begin position="925"/>
        <end position="938"/>
    </location>
</feature>
<keyword evidence="7 11" id="KW-1133">Transmembrane helix</keyword>
<keyword evidence="5" id="KW-0547">Nucleotide-binding</keyword>
<dbReference type="CDD" id="cd03223">
    <property type="entry name" value="ABCD_peroxisomal_ALDP"/>
    <property type="match status" value="1"/>
</dbReference>
<evidence type="ECO:0000256" key="5">
    <source>
        <dbReference type="ARBA" id="ARBA00022741"/>
    </source>
</evidence>
<feature type="domain" description="ABC transporter" evidence="12">
    <location>
        <begin position="530"/>
        <end position="764"/>
    </location>
</feature>
<accession>A0A5N5WZ79</accession>
<keyword evidence="8 11" id="KW-0472">Membrane</keyword>
<evidence type="ECO:0000256" key="7">
    <source>
        <dbReference type="ARBA" id="ARBA00022989"/>
    </source>
</evidence>
<evidence type="ECO:0000313" key="15">
    <source>
        <dbReference type="Proteomes" id="UP000326565"/>
    </source>
</evidence>
<dbReference type="GO" id="GO:0016887">
    <property type="term" value="F:ATP hydrolysis activity"/>
    <property type="evidence" value="ECO:0007669"/>
    <property type="project" value="InterPro"/>
</dbReference>
<dbReference type="Pfam" id="PF16761">
    <property type="entry name" value="Clr2_transil"/>
    <property type="match status" value="1"/>
</dbReference>
<dbReference type="GO" id="GO:0140359">
    <property type="term" value="F:ABC-type transporter activity"/>
    <property type="evidence" value="ECO:0007669"/>
    <property type="project" value="InterPro"/>
</dbReference>
<dbReference type="PROSITE" id="PS00211">
    <property type="entry name" value="ABC_TRANSPORTER_1"/>
    <property type="match status" value="1"/>
</dbReference>
<evidence type="ECO:0000259" key="12">
    <source>
        <dbReference type="PROSITE" id="PS50893"/>
    </source>
</evidence>
<dbReference type="InterPro" id="IPR027417">
    <property type="entry name" value="P-loop_NTPase"/>
</dbReference>
<reference evidence="14 15" key="1">
    <citation type="submission" date="2019-04" db="EMBL/GenBank/DDBJ databases">
        <title>Friends and foes A comparative genomics study of 23 Aspergillus species from section Flavi.</title>
        <authorList>
            <consortium name="DOE Joint Genome Institute"/>
            <person name="Kjaerbolling I."/>
            <person name="Vesth T."/>
            <person name="Frisvad J.C."/>
            <person name="Nybo J.L."/>
            <person name="Theobald S."/>
            <person name="Kildgaard S."/>
            <person name="Isbrandt T."/>
            <person name="Kuo A."/>
            <person name="Sato A."/>
            <person name="Lyhne E.K."/>
            <person name="Kogle M.E."/>
            <person name="Wiebenga A."/>
            <person name="Kun R.S."/>
            <person name="Lubbers R.J."/>
            <person name="Makela M.R."/>
            <person name="Barry K."/>
            <person name="Chovatia M."/>
            <person name="Clum A."/>
            <person name="Daum C."/>
            <person name="Haridas S."/>
            <person name="He G."/>
            <person name="LaButti K."/>
            <person name="Lipzen A."/>
            <person name="Mondo S."/>
            <person name="Riley R."/>
            <person name="Salamov A."/>
            <person name="Simmons B.A."/>
            <person name="Magnuson J.K."/>
            <person name="Henrissat B."/>
            <person name="Mortensen U.H."/>
            <person name="Larsen T.O."/>
            <person name="Devries R.P."/>
            <person name="Grigoriev I.V."/>
            <person name="Machida M."/>
            <person name="Baker S.E."/>
            <person name="Andersen M.R."/>
        </authorList>
    </citation>
    <scope>NUCLEOTIDE SEQUENCE [LARGE SCALE GENOMIC DNA]</scope>
    <source>
        <strain evidence="14 15">CBS 151.66</strain>
    </source>
</reference>
<dbReference type="InterPro" id="IPR003439">
    <property type="entry name" value="ABC_transporter-like_ATP-bd"/>
</dbReference>
<keyword evidence="15" id="KW-1185">Reference proteome</keyword>
<evidence type="ECO:0000256" key="1">
    <source>
        <dbReference type="ARBA" id="ARBA00004141"/>
    </source>
</evidence>
<evidence type="ECO:0000256" key="11">
    <source>
        <dbReference type="SAM" id="Phobius"/>
    </source>
</evidence>
<evidence type="ECO:0000313" key="14">
    <source>
        <dbReference type="EMBL" id="KAB8073659.1"/>
    </source>
</evidence>
<dbReference type="InterPro" id="IPR018839">
    <property type="entry name" value="Tscrpt-silencing_Clr2_C"/>
</dbReference>
<organism evidence="14 15">
    <name type="scientific">Aspergillus leporis</name>
    <dbReference type="NCBI Taxonomy" id="41062"/>
    <lineage>
        <taxon>Eukaryota</taxon>
        <taxon>Fungi</taxon>
        <taxon>Dikarya</taxon>
        <taxon>Ascomycota</taxon>
        <taxon>Pezizomycotina</taxon>
        <taxon>Eurotiomycetes</taxon>
        <taxon>Eurotiomycetidae</taxon>
        <taxon>Eurotiales</taxon>
        <taxon>Aspergillaceae</taxon>
        <taxon>Aspergillus</taxon>
        <taxon>Aspergillus subgen. Circumdati</taxon>
    </lineage>
</organism>
<feature type="region of interest" description="Disordered" evidence="10">
    <location>
        <begin position="1371"/>
        <end position="1470"/>
    </location>
</feature>
<protein>
    <submittedName>
        <fullName evidence="14">ABC transporter transmembrane region 2-domain-containing protein</fullName>
    </submittedName>
</protein>
<evidence type="ECO:0000256" key="4">
    <source>
        <dbReference type="ARBA" id="ARBA00022692"/>
    </source>
</evidence>
<dbReference type="Gene3D" id="3.40.50.300">
    <property type="entry name" value="P-loop containing nucleotide triphosphate hydrolases"/>
    <property type="match status" value="1"/>
</dbReference>
<proteinExistence type="inferred from homology"/>
<keyword evidence="3" id="KW-0813">Transport</keyword>
<keyword evidence="4 11" id="KW-0812">Transmembrane</keyword>
<dbReference type="PANTHER" id="PTHR11384:SF67">
    <property type="entry name" value="ATP-BINDING CASSETTE SUB-FAMILY D MEMBER 1"/>
    <property type="match status" value="1"/>
</dbReference>
<dbReference type="EMBL" id="ML732223">
    <property type="protein sequence ID" value="KAB8073659.1"/>
    <property type="molecule type" value="Genomic_DNA"/>
</dbReference>
<dbReference type="OrthoDB" id="422637at2759"/>
<evidence type="ECO:0000256" key="9">
    <source>
        <dbReference type="SAM" id="Coils"/>
    </source>
</evidence>
<evidence type="ECO:0000259" key="13">
    <source>
        <dbReference type="PROSITE" id="PS50929"/>
    </source>
</evidence>
<dbReference type="InterPro" id="IPR031915">
    <property type="entry name" value="Clr2_N"/>
</dbReference>
<dbReference type="Pfam" id="PF10383">
    <property type="entry name" value="Clr2"/>
    <property type="match status" value="1"/>
</dbReference>
<dbReference type="Pfam" id="PF06472">
    <property type="entry name" value="ABC_membrane_2"/>
    <property type="match status" value="1"/>
</dbReference>
<dbReference type="PROSITE" id="PS50929">
    <property type="entry name" value="ABC_TM1F"/>
    <property type="match status" value="1"/>
</dbReference>
<dbReference type="PANTHER" id="PTHR11384">
    <property type="entry name" value="ATP-BINDING CASSETTE, SUB-FAMILY D MEMBER"/>
    <property type="match status" value="1"/>
</dbReference>
<dbReference type="SUPFAM" id="SSF52540">
    <property type="entry name" value="P-loop containing nucleoside triphosphate hydrolases"/>
    <property type="match status" value="1"/>
</dbReference>
<dbReference type="GO" id="GO:0005524">
    <property type="term" value="F:ATP binding"/>
    <property type="evidence" value="ECO:0007669"/>
    <property type="project" value="UniProtKB-KW"/>
</dbReference>
<dbReference type="PROSITE" id="PS50893">
    <property type="entry name" value="ABC_TRANSPORTER_2"/>
    <property type="match status" value="1"/>
</dbReference>
<dbReference type="GO" id="GO:0042760">
    <property type="term" value="P:very long-chain fatty acid catabolic process"/>
    <property type="evidence" value="ECO:0007669"/>
    <property type="project" value="TreeGrafter"/>
</dbReference>
<dbReference type="GO" id="GO:0005324">
    <property type="term" value="F:long-chain fatty acid transmembrane transporter activity"/>
    <property type="evidence" value="ECO:0007669"/>
    <property type="project" value="TreeGrafter"/>
</dbReference>
<dbReference type="SMART" id="SM00382">
    <property type="entry name" value="AAA"/>
    <property type="match status" value="1"/>
</dbReference>
<comment type="subcellular location">
    <subcellularLocation>
        <location evidence="1">Membrane</location>
        <topology evidence="1">Multi-pass membrane protein</topology>
    </subcellularLocation>
</comment>
<dbReference type="GO" id="GO:0015910">
    <property type="term" value="P:long-chain fatty acid import into peroxisome"/>
    <property type="evidence" value="ECO:0007669"/>
    <property type="project" value="TreeGrafter"/>
</dbReference>
<dbReference type="InterPro" id="IPR050835">
    <property type="entry name" value="ABC_transporter_sub-D"/>
</dbReference>
<evidence type="ECO:0000256" key="10">
    <source>
        <dbReference type="SAM" id="MobiDB-lite"/>
    </source>
</evidence>
<keyword evidence="6" id="KW-0067">ATP-binding</keyword>
<dbReference type="InterPro" id="IPR011527">
    <property type="entry name" value="ABC1_TM_dom"/>
</dbReference>
<dbReference type="GO" id="GO:0005778">
    <property type="term" value="C:peroxisomal membrane"/>
    <property type="evidence" value="ECO:0007669"/>
    <property type="project" value="TreeGrafter"/>
</dbReference>
<comment type="similarity">
    <text evidence="2">Belongs to the ABC transporter superfamily. ABCD family. Peroxisomal fatty acyl CoA transporter (TC 3.A.1.203) subfamily.</text>
</comment>
<dbReference type="InterPro" id="IPR017871">
    <property type="entry name" value="ABC_transporter-like_CS"/>
</dbReference>
<feature type="domain" description="ABC transmembrane type-1" evidence="13">
    <location>
        <begin position="175"/>
        <end position="389"/>
    </location>
</feature>
<evidence type="ECO:0000256" key="2">
    <source>
        <dbReference type="ARBA" id="ARBA00008575"/>
    </source>
</evidence>
<feature type="compositionally biased region" description="Acidic residues" evidence="10">
    <location>
        <begin position="1424"/>
        <end position="1435"/>
    </location>
</feature>
<keyword evidence="9" id="KW-0175">Coiled coil</keyword>
<dbReference type="GO" id="GO:0007031">
    <property type="term" value="P:peroxisome organization"/>
    <property type="evidence" value="ECO:0007669"/>
    <property type="project" value="TreeGrafter"/>
</dbReference>
<evidence type="ECO:0000256" key="8">
    <source>
        <dbReference type="ARBA" id="ARBA00023136"/>
    </source>
</evidence>
<evidence type="ECO:0000256" key="6">
    <source>
        <dbReference type="ARBA" id="ARBA00022840"/>
    </source>
</evidence>
<dbReference type="InterPro" id="IPR003593">
    <property type="entry name" value="AAA+_ATPase"/>
</dbReference>
<sequence>MAAQSTLRSREDPLVSLYHYYLNLFRSRIKRSSRTTQLIATVALLLSIIGTGYGGYKRLRLRAKERAQGRRLLRRNSGIRGKDGSRTIYVPYKDSLTSKVTIFPTKRTTFDAHRRLFLSPPTSARAGDRETNQIPPPTTKPGLNLAFLHQLLSLGSIMVPRWSSKETGLLMGHGVFLLLRTYLSLLIARLDGEIVRDLVAGKGRAFMWGIVKWCGIGTLASYTNAMIKFLQSKVSIAFRTRLTRYIHDLYLTGDNNYYKLMNLDGGIGQGPDQFITQDLTLFCSAAAALYSSMGKPLVDLFVFNYQLYRSLGPLALSGILTGYFSTAIILRKLSPPFGKLKAVEGKKEGDFRGLHSRLLANAEEISFYGGADIERVFLTRSFKDLQRWMEGIYSLKIRYNMLEDVILKYSWSAFGYLITSLPVFLPAWGGLGGALELADTTEAAGRERGRMKEFITNKRLMLSLADAGGRMMYSIKDISELAGYTSRVYTLISTLHRVHADAYYPPRGSHAEQYSMADAQGTIHNGFDGVRLEHVPIVAPSLYPRGGDELVESLSFVVHSGDHLLISGPNGVGKSAIARIIAGLWPVYRGLVSRPRGFGLDGIMFLPQRPYLSVGTLRDQVIYPHTEIDMREAGVSDASLQKILDDAHLGYLPAREGGWDNRKEWKDVLSGGEKQRMGMARLFYHEPRYAFLDEGTSAVSSDVEGLLYEQAKERGITLITISTRASLKKYHTYNLTLGLGSEGEQWEFERIGTAKEKMNVEKELQELRKRLDKVDEWKQRREEIENELGKGAIENVLVVPIDASLSDGDKSTWPTEARFGMPDDSNYREKLATMWLRKTGAYKEGMRYMLDSLPDGYALFDRPRGTDPTIYPLQRDRFLWGHPIGQYFPSTIQFFPHFYHLMTGRSEPCPCMLCGKMVKLETGRLGNHPEDHPEDHSGPRPISDGEGTPDVFKMAVMKLKERGTLDQDIKETGSMDWRAERTALDEYIEQLGMQPSYIPRAGEVVLWTSDFEGELSWNDAYKCVQIYSPSQDRWLGTPEWRAGIVGQTPNEGTVVQDLVETVPKKWGTNYSGFRVETFPDPHSYDKSYSLHYKYVPLKCIKPFNTYELFLQGTAHEKLHPSIEYATTIMSSFSLLDKYHFRGLWPNAAIYCRGIFIGAELLVVGDAARLKPKGQYIPVETPDAVKDVMVIDEIRLELVNCVDDVKSDQLAEQYQVRIAGKVYTNSAQRSNAGTSRLSPQMPMKPEEVIDVFQSVGMGGYGAWYRVWGGATVEVSQNMVIGRCYEPDAMKLLFGSRSLGLDLTGVMKGREYSRKVDERIPDGKDWFWGDFRTQTLAIDTLNGEDVGYYSEARDLKMWRANLRVLDGKASSADLRDAKTPGDVGRPSSKVGSNFGEVGKTSKLVSTGLGAAESNPVSSEEGLSPPDEGDDSESEGEDFTLRMDQLRGGTEESSGGDYKPVNEPQSKRPKHNI</sequence>
<feature type="transmembrane region" description="Helical" evidence="11">
    <location>
        <begin position="38"/>
        <end position="56"/>
    </location>
</feature>
<gene>
    <name evidence="14" type="ORF">BDV29DRAFT_191617</name>
</gene>
<feature type="region of interest" description="Disordered" evidence="10">
    <location>
        <begin position="925"/>
        <end position="947"/>
    </location>
</feature>
<name>A0A5N5WZ79_9EURO</name>
<dbReference type="GO" id="GO:0006635">
    <property type="term" value="P:fatty acid beta-oxidation"/>
    <property type="evidence" value="ECO:0007669"/>
    <property type="project" value="TreeGrafter"/>
</dbReference>